<proteinExistence type="predicted"/>
<reference evidence="3" key="1">
    <citation type="submission" date="2021-02" db="EMBL/GenBank/DDBJ databases">
        <authorList>
            <person name="Syme A R."/>
            <person name="Syme A R."/>
            <person name="Moolhuijzen P."/>
        </authorList>
    </citation>
    <scope>NUCLEOTIDE SEQUENCE</scope>
    <source>
        <strain evidence="3">W1-1</strain>
    </source>
</reference>
<feature type="compositionally biased region" description="Low complexity" evidence="1">
    <location>
        <begin position="80"/>
        <end position="91"/>
    </location>
</feature>
<feature type="domain" description="C3H1-type" evidence="2">
    <location>
        <begin position="223"/>
        <end position="249"/>
    </location>
</feature>
<evidence type="ECO:0000313" key="3">
    <source>
        <dbReference type="EMBL" id="CAE7002356.1"/>
    </source>
</evidence>
<dbReference type="SUPFAM" id="SSF90229">
    <property type="entry name" value="CCCH zinc finger"/>
    <property type="match status" value="1"/>
</dbReference>
<dbReference type="Gene3D" id="4.10.1000.10">
    <property type="entry name" value="Zinc finger, CCCH-type"/>
    <property type="match status" value="2"/>
</dbReference>
<gene>
    <name evidence="3" type="ORF">PTTW11_01376</name>
</gene>
<dbReference type="PANTHER" id="PTHR46156:SF1">
    <property type="entry name" value="ZINC FINGER CCCH DOMAIN-CONTAINING PROTEIN 3"/>
    <property type="match status" value="1"/>
</dbReference>
<feature type="compositionally biased region" description="Gly residues" evidence="1">
    <location>
        <begin position="92"/>
        <end position="101"/>
    </location>
</feature>
<accession>A0A6S6VV92</accession>
<dbReference type="PANTHER" id="PTHR46156">
    <property type="entry name" value="CCCH ZINGC FINGER"/>
    <property type="match status" value="1"/>
</dbReference>
<name>A0A6S6VV92_9PLEO</name>
<feature type="region of interest" description="Disordered" evidence="1">
    <location>
        <begin position="308"/>
        <end position="347"/>
    </location>
</feature>
<organism evidence="3 4">
    <name type="scientific">Pyrenophora teres f. teres</name>
    <dbReference type="NCBI Taxonomy" id="97479"/>
    <lineage>
        <taxon>Eukaryota</taxon>
        <taxon>Fungi</taxon>
        <taxon>Dikarya</taxon>
        <taxon>Ascomycota</taxon>
        <taxon>Pezizomycotina</taxon>
        <taxon>Dothideomycetes</taxon>
        <taxon>Pleosporomycetidae</taxon>
        <taxon>Pleosporales</taxon>
        <taxon>Pleosporineae</taxon>
        <taxon>Pleosporaceae</taxon>
        <taxon>Pyrenophora</taxon>
    </lineage>
</organism>
<dbReference type="AlphaFoldDB" id="A0A6S6VV92"/>
<dbReference type="SMART" id="SM00356">
    <property type="entry name" value="ZnF_C3H1"/>
    <property type="match status" value="5"/>
</dbReference>
<feature type="region of interest" description="Disordered" evidence="1">
    <location>
        <begin position="80"/>
        <end position="158"/>
    </location>
</feature>
<dbReference type="EMBL" id="HG992977">
    <property type="protein sequence ID" value="CAE7002356.1"/>
    <property type="molecule type" value="Genomic_DNA"/>
</dbReference>
<dbReference type="InterPro" id="IPR000571">
    <property type="entry name" value="Znf_CCCH"/>
</dbReference>
<evidence type="ECO:0000256" key="1">
    <source>
        <dbReference type="SAM" id="MobiDB-lite"/>
    </source>
</evidence>
<dbReference type="InterPro" id="IPR036855">
    <property type="entry name" value="Znf_CCCH_sf"/>
</dbReference>
<feature type="compositionally biased region" description="Basic and acidic residues" evidence="1">
    <location>
        <begin position="129"/>
        <end position="138"/>
    </location>
</feature>
<feature type="region of interest" description="Disordered" evidence="1">
    <location>
        <begin position="41"/>
        <end position="63"/>
    </location>
</feature>
<dbReference type="Pfam" id="PF00642">
    <property type="entry name" value="zf-CCCH"/>
    <property type="match status" value="1"/>
</dbReference>
<feature type="compositionally biased region" description="Low complexity" evidence="1">
    <location>
        <begin position="314"/>
        <end position="330"/>
    </location>
</feature>
<feature type="domain" description="C3H1-type" evidence="2">
    <location>
        <begin position="273"/>
        <end position="301"/>
    </location>
</feature>
<dbReference type="GO" id="GO:0005634">
    <property type="term" value="C:nucleus"/>
    <property type="evidence" value="ECO:0007669"/>
    <property type="project" value="TreeGrafter"/>
</dbReference>
<evidence type="ECO:0000313" key="4">
    <source>
        <dbReference type="Proteomes" id="UP000472372"/>
    </source>
</evidence>
<dbReference type="Proteomes" id="UP000472372">
    <property type="component" value="Chromosome 1"/>
</dbReference>
<feature type="domain" description="C3H1-type" evidence="2">
    <location>
        <begin position="194"/>
        <end position="222"/>
    </location>
</feature>
<evidence type="ECO:0000259" key="2">
    <source>
        <dbReference type="PROSITE" id="PS50103"/>
    </source>
</evidence>
<protein>
    <submittedName>
        <fullName evidence="3">TATA-binding protein-associated factor</fullName>
    </submittedName>
</protein>
<sequence>MAPFGPPPYTQEQIAAMTSLEERRRAEAELREYIENIKKYSDERNGAQRSAGAEYHGAGHFSYGTRGNYNFYGARGGYVPRGPRSSYVPRGPRGGRGGYGGPHYHPYQRPPPTFQMPAHTPTDVDGVDENTKPKEGEGNKSASTQPLPNNNPPWGVQQQANVPSWRDNIKPKGLCSKFTSTGVCSGICSYMHDPNKLAACKRWLFKGNCALGSLCPLSHDISPHNAPTCIHFQGGMCNNESCRFAHVRINPAARNCEAFGTLGYCEKGDTCPEMHANECPTFANTGECPFGDKCRRGHVRRAARMRTTTHLSFPAHSPSPTTPATPVTSDSPEEDLDTANGSLNTSEECLESIVVEQEPKQFTQQADYISLEE</sequence>
<dbReference type="PROSITE" id="PS50103">
    <property type="entry name" value="ZF_C3H1"/>
    <property type="match status" value="3"/>
</dbReference>
<dbReference type="GO" id="GO:0046872">
    <property type="term" value="F:metal ion binding"/>
    <property type="evidence" value="ECO:0007669"/>
    <property type="project" value="InterPro"/>
</dbReference>